<evidence type="ECO:0000313" key="2">
    <source>
        <dbReference type="Proteomes" id="UP000028089"/>
    </source>
</evidence>
<sequence length="130" mass="14419">MSKAKELIVGNYESARAFLDALSTSVDIPAEMKVIDTNSGIINDGQENQRPWASLTCVDVELYEQFASISQEAYCPSFKIKLKNYQNENLDSLIDTSIVLNKYDLSFVLDKLKQPVGIALVAELADIALK</sequence>
<gene>
    <name evidence="1" type="ORF">SK578_0308</name>
</gene>
<dbReference type="EMBL" id="JPFY01000011">
    <property type="protein sequence ID" value="KEQ46943.1"/>
    <property type="molecule type" value="Genomic_DNA"/>
</dbReference>
<dbReference type="PATRIC" id="fig|28037.93.peg.295"/>
<dbReference type="RefSeq" id="WP_042750106.1">
    <property type="nucleotide sequence ID" value="NZ_JPFY01000011.1"/>
</dbReference>
<protein>
    <submittedName>
        <fullName evidence="1">Uncharacterized protein</fullName>
    </submittedName>
</protein>
<name>A0A081QVH0_STRMT</name>
<organism evidence="1 2">
    <name type="scientific">Streptococcus mitis</name>
    <dbReference type="NCBI Taxonomy" id="28037"/>
    <lineage>
        <taxon>Bacteria</taxon>
        <taxon>Bacillati</taxon>
        <taxon>Bacillota</taxon>
        <taxon>Bacilli</taxon>
        <taxon>Lactobacillales</taxon>
        <taxon>Streptococcaceae</taxon>
        <taxon>Streptococcus</taxon>
        <taxon>Streptococcus mitis group</taxon>
    </lineage>
</organism>
<dbReference type="Proteomes" id="UP000028089">
    <property type="component" value="Unassembled WGS sequence"/>
</dbReference>
<proteinExistence type="predicted"/>
<evidence type="ECO:0000313" key="1">
    <source>
        <dbReference type="EMBL" id="KEQ46943.1"/>
    </source>
</evidence>
<reference evidence="1 2" key="1">
    <citation type="submission" date="2014-05" db="EMBL/GenBank/DDBJ databases">
        <authorList>
            <person name="Daugherty S.C."/>
            <person name="Tallon L.J."/>
            <person name="Sadzewicz L."/>
            <person name="Kilian M."/>
            <person name="Tettelin H."/>
        </authorList>
    </citation>
    <scope>NUCLEOTIDE SEQUENCE [LARGE SCALE GENOMIC DNA]</scope>
    <source>
        <strain evidence="1 2">SK578</strain>
    </source>
</reference>
<comment type="caution">
    <text evidence="1">The sequence shown here is derived from an EMBL/GenBank/DDBJ whole genome shotgun (WGS) entry which is preliminary data.</text>
</comment>
<accession>A0A081QVH0</accession>
<dbReference type="AlphaFoldDB" id="A0A081QVH0"/>